<evidence type="ECO:0000256" key="1">
    <source>
        <dbReference type="ARBA" id="ARBA00004141"/>
    </source>
</evidence>
<feature type="transmembrane region" description="Helical" evidence="5">
    <location>
        <begin position="160"/>
        <end position="187"/>
    </location>
</feature>
<keyword evidence="2 5" id="KW-0812">Transmembrane</keyword>
<proteinExistence type="predicted"/>
<dbReference type="InterPro" id="IPR002033">
    <property type="entry name" value="TatC"/>
</dbReference>
<dbReference type="GO" id="GO:0043953">
    <property type="term" value="P:protein transport by the Tat complex"/>
    <property type="evidence" value="ECO:0007669"/>
    <property type="project" value="TreeGrafter"/>
</dbReference>
<dbReference type="AlphaFoldDB" id="A0A075H4V1"/>
<dbReference type="EMBL" id="KF900884">
    <property type="protein sequence ID" value="AIF10205.1"/>
    <property type="molecule type" value="Genomic_DNA"/>
</dbReference>
<keyword evidence="3 5" id="KW-1133">Transmembrane helix</keyword>
<accession>A0A075H4V1</accession>
<dbReference type="GO" id="GO:0065002">
    <property type="term" value="P:intracellular protein transmembrane transport"/>
    <property type="evidence" value="ECO:0007669"/>
    <property type="project" value="TreeGrafter"/>
</dbReference>
<evidence type="ECO:0000313" key="6">
    <source>
        <dbReference type="EMBL" id="AIF10205.1"/>
    </source>
</evidence>
<organism evidence="6">
    <name type="scientific">uncultured marine group II/III euryarchaeote KM3_44_G05</name>
    <dbReference type="NCBI Taxonomy" id="1456448"/>
    <lineage>
        <taxon>Archaea</taxon>
        <taxon>Methanobacteriati</taxon>
        <taxon>Methanobacteriota</taxon>
        <taxon>environmental samples</taxon>
    </lineage>
</organism>
<feature type="transmembrane region" description="Helical" evidence="5">
    <location>
        <begin position="116"/>
        <end position="140"/>
    </location>
</feature>
<reference evidence="6" key="1">
    <citation type="journal article" date="2014" name="Genome Biol. Evol.">
        <title>Pangenome evidence for extensive interdomain horizontal transfer affecting lineage core and shell genes in uncultured planktonic thaumarchaeota and euryarchaeota.</title>
        <authorList>
            <person name="Deschamps P."/>
            <person name="Zivanovic Y."/>
            <person name="Moreira D."/>
            <person name="Rodriguez-Valera F."/>
            <person name="Lopez-Garcia P."/>
        </authorList>
    </citation>
    <scope>NUCLEOTIDE SEQUENCE</scope>
</reference>
<evidence type="ECO:0000256" key="5">
    <source>
        <dbReference type="SAM" id="Phobius"/>
    </source>
</evidence>
<evidence type="ECO:0000256" key="3">
    <source>
        <dbReference type="ARBA" id="ARBA00022989"/>
    </source>
</evidence>
<comment type="subcellular location">
    <subcellularLocation>
        <location evidence="1">Membrane</location>
        <topology evidence="1">Multi-pass membrane protein</topology>
    </subcellularLocation>
</comment>
<feature type="transmembrane region" description="Helical" evidence="5">
    <location>
        <begin position="199"/>
        <end position="215"/>
    </location>
</feature>
<keyword evidence="4 5" id="KW-0472">Membrane</keyword>
<dbReference type="Pfam" id="PF00902">
    <property type="entry name" value="TatC"/>
    <property type="match status" value="1"/>
</dbReference>
<dbReference type="PRINTS" id="PR01840">
    <property type="entry name" value="TATCFAMILY"/>
</dbReference>
<dbReference type="PANTHER" id="PTHR30371:SF0">
    <property type="entry name" value="SEC-INDEPENDENT PROTEIN TRANSLOCASE PROTEIN TATC, CHLOROPLASTIC-RELATED"/>
    <property type="match status" value="1"/>
</dbReference>
<name>A0A075H4V1_9EURY</name>
<feature type="transmembrane region" description="Helical" evidence="5">
    <location>
        <begin position="30"/>
        <end position="56"/>
    </location>
</feature>
<evidence type="ECO:0000256" key="2">
    <source>
        <dbReference type="ARBA" id="ARBA00022692"/>
    </source>
</evidence>
<evidence type="ECO:0000256" key="4">
    <source>
        <dbReference type="ARBA" id="ARBA00023136"/>
    </source>
</evidence>
<dbReference type="PANTHER" id="PTHR30371">
    <property type="entry name" value="SEC-INDEPENDENT PROTEIN TRANSLOCASE PROTEIN TATC"/>
    <property type="match status" value="1"/>
</dbReference>
<feature type="transmembrane region" description="Helical" evidence="5">
    <location>
        <begin position="76"/>
        <end position="95"/>
    </location>
</feature>
<dbReference type="GO" id="GO:0009977">
    <property type="term" value="F:proton motive force dependent protein transmembrane transporter activity"/>
    <property type="evidence" value="ECO:0007669"/>
    <property type="project" value="TreeGrafter"/>
</dbReference>
<protein>
    <submittedName>
        <fullName evidence="6">Sec-independent protein secretion pathway component</fullName>
    </submittedName>
</protein>
<sequence>MIMGEMSLPSDKSESIVSHLTEVSIRLQRLIFAILLVAIGWAFLIDEMFSIWFASIPLAAGEGTISIYSPYAWLDTRWTAVGLLSLWTVLPWVAWEAWRFARPGLLPRERAWLSSMLAGGVLFGSTILITGWLWGVPTLVDWAQQASPVEGIGLQYDAVAIFQMALAASWFVLIAFLLTLALVLGRAFALIDDDPFNSFRLRLHFVAALSLYVVTPPALQGVFLPALITLALGAEWVAERTPAAKQPRGRTASPVLDGSGSERLILFVDCSCEGVCPRVDEKSLAPNIGVLRLNALCLEMQGQEALADRIQREKINSIVIGGCDGTPLPFAVKKSLAVAECDVTGLNRLSKSQVTGTPELTDWAESLDLARASRPWSEDSARRAQLQLIQEAPKELSALVVTESGSLPWGARLNGGEVLLTGSNRIDEALIKKTETAGIRLRVV</sequence>
<dbReference type="GO" id="GO:0033281">
    <property type="term" value="C:TAT protein transport complex"/>
    <property type="evidence" value="ECO:0007669"/>
    <property type="project" value="TreeGrafter"/>
</dbReference>